<dbReference type="InterPro" id="IPR046349">
    <property type="entry name" value="C1-like_sf"/>
</dbReference>
<dbReference type="EMBL" id="JADGJW010000148">
    <property type="protein sequence ID" value="KAJ3223008.1"/>
    <property type="molecule type" value="Genomic_DNA"/>
</dbReference>
<evidence type="ECO:0000256" key="3">
    <source>
        <dbReference type="SAM" id="Phobius"/>
    </source>
</evidence>
<keyword evidence="1" id="KW-0479">Metal-binding</keyword>
<dbReference type="PROSITE" id="PS50081">
    <property type="entry name" value="ZF_DAG_PE_2"/>
    <property type="match status" value="1"/>
</dbReference>
<proteinExistence type="predicted"/>
<dbReference type="SMART" id="SM00109">
    <property type="entry name" value="C1"/>
    <property type="match status" value="1"/>
</dbReference>
<organism evidence="5 6">
    <name type="scientific">Clydaea vesicula</name>
    <dbReference type="NCBI Taxonomy" id="447962"/>
    <lineage>
        <taxon>Eukaryota</taxon>
        <taxon>Fungi</taxon>
        <taxon>Fungi incertae sedis</taxon>
        <taxon>Chytridiomycota</taxon>
        <taxon>Chytridiomycota incertae sedis</taxon>
        <taxon>Chytridiomycetes</taxon>
        <taxon>Lobulomycetales</taxon>
        <taxon>Lobulomycetaceae</taxon>
        <taxon>Clydaea</taxon>
    </lineage>
</organism>
<dbReference type="AlphaFoldDB" id="A0AAD5U7R9"/>
<keyword evidence="3" id="KW-1133">Transmembrane helix</keyword>
<keyword evidence="6" id="KW-1185">Reference proteome</keyword>
<dbReference type="Gene3D" id="3.40.50.300">
    <property type="entry name" value="P-loop containing nucleotide triphosphate hydrolases"/>
    <property type="match status" value="1"/>
</dbReference>
<keyword evidence="3" id="KW-0472">Membrane</keyword>
<evidence type="ECO:0000256" key="2">
    <source>
        <dbReference type="ARBA" id="ARBA00022833"/>
    </source>
</evidence>
<gene>
    <name evidence="5" type="ORF">HK099_001624</name>
</gene>
<sequence>MFDSNCLLCNGIQISELDLKILNLNYLRAEKENNFTLELIESLMLPLNNIYNNLAFSCPNCSNLETVGLVGETGSGKSSLLNLLLKNKLVGEVDLLGFNVLSCSNGVKTGGGAEAITLLPKFYPYEGLIFVDFPGLNDTRGPYIELLIHLFYKLLILKRKFKFIVVQSYLALSERTSLKKFASLVNCSFLHASNSVVVYTKISSEDGSKKKNSANSVLKNLGDNLFEGSKLNIASFYMPSPDKRAQLSLGVDYTKKYSSRRKEILSSVETLQSKAVIFEKEYSKSVEQLLSKMSKILIALIKSEFTIVLANTLEKFAIKPYDVNPLKSLFNENNKYPLRQIISRLETVQILTTQEHFNESFLNLLTYLDLLDFFQSTTTKKSLRNWTIDDTILNFLQRLENYHSPIYELSSLRLPQKLLEWIKLCEEHYLDFKSFEVKTLYELNILRVHENKFQEVYNEILKVCNFRIVVCGKLLNLWRELAKELQDLCESDEGGTKKKKDPVKIFSDSINLKDGLDLLRFGLGGILPEATRNGLLGGLLVGGTGGLLDGLPSSSVAVTVVGPVGIGLVAVGGLIIVASIMQSIFQMHLESKSRKPIAALGMDFSPFILEIQCWEEIKSVIKDVEKNSISENIANIEEKFLNIERSFKNFIQNSLKNSIEVNEKSKGAPEFKLVICTVIEMYSRIELKMDLIKQSSIGLHFKQHNFVYRSFKNLKWCEVCSSRMFGLYCENCGKHVHVDCQVSMYSRECSRRDFGVSN</sequence>
<feature type="transmembrane region" description="Helical" evidence="3">
    <location>
        <begin position="560"/>
        <end position="585"/>
    </location>
</feature>
<name>A0AAD5U7R9_9FUNG</name>
<feature type="domain" description="Phorbol-ester/DAG-type" evidence="4">
    <location>
        <begin position="703"/>
        <end position="749"/>
    </location>
</feature>
<protein>
    <recommendedName>
        <fullName evidence="4">Phorbol-ester/DAG-type domain-containing protein</fullName>
    </recommendedName>
</protein>
<dbReference type="InterPro" id="IPR027417">
    <property type="entry name" value="P-loop_NTPase"/>
</dbReference>
<dbReference type="Gene3D" id="3.30.60.20">
    <property type="match status" value="1"/>
</dbReference>
<dbReference type="SUPFAM" id="SSF57889">
    <property type="entry name" value="Cysteine-rich domain"/>
    <property type="match status" value="1"/>
</dbReference>
<accession>A0AAD5U7R9</accession>
<comment type="caution">
    <text evidence="5">The sequence shown here is derived from an EMBL/GenBank/DDBJ whole genome shotgun (WGS) entry which is preliminary data.</text>
</comment>
<dbReference type="SUPFAM" id="SSF52540">
    <property type="entry name" value="P-loop containing nucleoside triphosphate hydrolases"/>
    <property type="match status" value="2"/>
</dbReference>
<evidence type="ECO:0000313" key="5">
    <source>
        <dbReference type="EMBL" id="KAJ3223008.1"/>
    </source>
</evidence>
<reference evidence="5" key="1">
    <citation type="submission" date="2020-05" db="EMBL/GenBank/DDBJ databases">
        <title>Phylogenomic resolution of chytrid fungi.</title>
        <authorList>
            <person name="Stajich J.E."/>
            <person name="Amses K."/>
            <person name="Simmons R."/>
            <person name="Seto K."/>
            <person name="Myers J."/>
            <person name="Bonds A."/>
            <person name="Quandt C.A."/>
            <person name="Barry K."/>
            <person name="Liu P."/>
            <person name="Grigoriev I."/>
            <person name="Longcore J.E."/>
            <person name="James T.Y."/>
        </authorList>
    </citation>
    <scope>NUCLEOTIDE SEQUENCE</scope>
    <source>
        <strain evidence="5">JEL0476</strain>
    </source>
</reference>
<evidence type="ECO:0000256" key="1">
    <source>
        <dbReference type="ARBA" id="ARBA00022723"/>
    </source>
</evidence>
<dbReference type="InterPro" id="IPR002219">
    <property type="entry name" value="PKC_DAG/PE"/>
</dbReference>
<dbReference type="GO" id="GO:0046872">
    <property type="term" value="F:metal ion binding"/>
    <property type="evidence" value="ECO:0007669"/>
    <property type="project" value="UniProtKB-KW"/>
</dbReference>
<evidence type="ECO:0000259" key="4">
    <source>
        <dbReference type="PROSITE" id="PS50081"/>
    </source>
</evidence>
<evidence type="ECO:0000313" key="6">
    <source>
        <dbReference type="Proteomes" id="UP001211065"/>
    </source>
</evidence>
<keyword evidence="2" id="KW-0862">Zinc</keyword>
<dbReference type="Proteomes" id="UP001211065">
    <property type="component" value="Unassembled WGS sequence"/>
</dbReference>
<keyword evidence="3" id="KW-0812">Transmembrane</keyword>